<evidence type="ECO:0000313" key="2">
    <source>
        <dbReference type="EMBL" id="QGG94585.1"/>
    </source>
</evidence>
<dbReference type="InterPro" id="IPR002575">
    <property type="entry name" value="Aminoglycoside_PTrfase"/>
</dbReference>
<dbReference type="Pfam" id="PF01636">
    <property type="entry name" value="APH"/>
    <property type="match status" value="1"/>
</dbReference>
<feature type="domain" description="Aminoglycoside phosphotransferase" evidence="1">
    <location>
        <begin position="59"/>
        <end position="288"/>
    </location>
</feature>
<evidence type="ECO:0000259" key="1">
    <source>
        <dbReference type="Pfam" id="PF01636"/>
    </source>
</evidence>
<dbReference type="EMBL" id="CP045851">
    <property type="protein sequence ID" value="QGG94585.1"/>
    <property type="molecule type" value="Genomic_DNA"/>
</dbReference>
<keyword evidence="3" id="KW-1185">Reference proteome</keyword>
<dbReference type="PANTHER" id="PTHR23020:SF41">
    <property type="entry name" value="AMINOGLYCOSIDE PHOSPHOTRANSFERASE DOMAIN-CONTAINING PROTEIN"/>
    <property type="match status" value="1"/>
</dbReference>
<organism evidence="2 3">
    <name type="scientific">Actinomarinicola tropica</name>
    <dbReference type="NCBI Taxonomy" id="2789776"/>
    <lineage>
        <taxon>Bacteria</taxon>
        <taxon>Bacillati</taxon>
        <taxon>Actinomycetota</taxon>
        <taxon>Acidimicrobiia</taxon>
        <taxon>Acidimicrobiales</taxon>
        <taxon>Iamiaceae</taxon>
        <taxon>Actinomarinicola</taxon>
    </lineage>
</organism>
<dbReference type="InterPro" id="IPR011009">
    <property type="entry name" value="Kinase-like_dom_sf"/>
</dbReference>
<keyword evidence="2" id="KW-0808">Transferase</keyword>
<protein>
    <submittedName>
        <fullName evidence="2">Phosphotransferase</fullName>
    </submittedName>
</protein>
<name>A0A5Q2RN06_9ACTN</name>
<dbReference type="GO" id="GO:0016740">
    <property type="term" value="F:transferase activity"/>
    <property type="evidence" value="ECO:0007669"/>
    <property type="project" value="UniProtKB-KW"/>
</dbReference>
<accession>A0A5Q2RN06</accession>
<dbReference type="RefSeq" id="WP_153758691.1">
    <property type="nucleotide sequence ID" value="NZ_CP045851.1"/>
</dbReference>
<dbReference type="SUPFAM" id="SSF56112">
    <property type="entry name" value="Protein kinase-like (PK-like)"/>
    <property type="match status" value="1"/>
</dbReference>
<dbReference type="PANTHER" id="PTHR23020">
    <property type="entry name" value="UNCHARACTERIZED NUCLEAR HORMONE RECEPTOR-RELATED"/>
    <property type="match status" value="1"/>
</dbReference>
<sequence>MGTKAVGGLACGPEDVDAAWFTAALRGSGTLAEAEVVDYDAEPIGTGQVGHNVRFTLRYDREEDGAPPTVVAKFPSPDETSRATGVAIGTYDKEARFYESLAGAVEIRLPRCHLVQHDEEAHLATLLFDDLAPAEQGDQIRGCSTAQAEVVVEELAALHAPMWDDPRLDDIGWLARPQPENGEAIQGFYGALWPGFCERYGDRLSDEARRLGERFGHGLATWSRRRVDGPHTVVHGDFRLDNLLFGVDGSRPVVTTVDWQTVAIGIGTDDLAYFLGAGLLPEDRRTHERQLVRRYHDLLVGRGVEGYDWERCWEDYCWFSLSGFQMAVVASMIVRADERGDAMFLAMAERHACQAFDLGADEVLPA</sequence>
<dbReference type="AlphaFoldDB" id="A0A5Q2RN06"/>
<dbReference type="InterPro" id="IPR052961">
    <property type="entry name" value="Oxido-Kinase-like_Enzymes"/>
</dbReference>
<evidence type="ECO:0000313" key="3">
    <source>
        <dbReference type="Proteomes" id="UP000334019"/>
    </source>
</evidence>
<reference evidence="2 3" key="1">
    <citation type="submission" date="2019-11" db="EMBL/GenBank/DDBJ databases">
        <authorList>
            <person name="He Y."/>
        </authorList>
    </citation>
    <scope>NUCLEOTIDE SEQUENCE [LARGE SCALE GENOMIC DNA]</scope>
    <source>
        <strain evidence="2 3">SCSIO 58843</strain>
    </source>
</reference>
<gene>
    <name evidence="2" type="ORF">GH723_05395</name>
</gene>
<proteinExistence type="predicted"/>
<dbReference type="Gene3D" id="3.90.1200.10">
    <property type="match status" value="1"/>
</dbReference>
<dbReference type="Proteomes" id="UP000334019">
    <property type="component" value="Chromosome"/>
</dbReference>
<dbReference type="KEGG" id="atq:GH723_05395"/>